<dbReference type="AlphaFoldDB" id="A0A2P7YMX7"/>
<dbReference type="SUPFAM" id="SSF46689">
    <property type="entry name" value="Homeodomain-like"/>
    <property type="match status" value="1"/>
</dbReference>
<dbReference type="Gene3D" id="1.10.10.60">
    <property type="entry name" value="Homeodomain-like"/>
    <property type="match status" value="1"/>
</dbReference>
<feature type="compositionally biased region" description="Basic and acidic residues" evidence="1">
    <location>
        <begin position="490"/>
        <end position="502"/>
    </location>
</feature>
<accession>A0A2P7YMX7</accession>
<dbReference type="InterPro" id="IPR009057">
    <property type="entry name" value="Homeodomain-like_sf"/>
</dbReference>
<comment type="caution">
    <text evidence="2">The sequence shown here is derived from an EMBL/GenBank/DDBJ whole genome shotgun (WGS) entry which is preliminary data.</text>
</comment>
<feature type="compositionally biased region" description="Low complexity" evidence="1">
    <location>
        <begin position="16"/>
        <end position="25"/>
    </location>
</feature>
<dbReference type="PANTHER" id="PTHR28079">
    <property type="entry name" value="RNA POLYMERASE I-SPECIFIC TRANSCRIPTION INITIATION FACTOR RRN5"/>
    <property type="match status" value="1"/>
</dbReference>
<feature type="compositionally biased region" description="Acidic residues" evidence="1">
    <location>
        <begin position="43"/>
        <end position="62"/>
    </location>
</feature>
<sequence length="621" mass="70094">MTTQVLASAGDEDDISSGSRYSESSNETPDSQGASEDLNVQADDGDEDSEDEDDTGLEDEVLEDGVIRDSRMWKRGPSFSEKELKSRLKKKRLRGRYRPKYRDLYNSMIESAIDPAIDNSGLLLEPSDIGVSHWTSDEKTLLFSRLAAWGRGDCHKLSKLIGTKSETEVRDYLDHLLQGSVEDYLTSTRYFGIGLDEIPSAFEVPPECEAELDFAAEALCQRVENSDKKREKSRHGKYWLLDGAAAEEVESASEEPDPKVQVPDPGRETNPVAEVQSTQQIPVEAASLLHLGNWLELASLFMSSSADHQSSWVDIIESNDERPSIYHTAFSDFHTLAIILTKRIIQASIFQAMSRLRASDRNEPEHIVRHQDVQTACRIMGLGDWKDFWTGLPRRRRLEVFSRGKYAGPDKRTNKAKILNYDQVEAFLRSTSMDEAALDEFEEGKDAAAESVEGDSSDSSLFYDSDFWTDAPTSEHGQDATQQQSAPLSENREASEPEKVEVESNASSTEVPPYDRDKAETAYLEALDQQASRQEASRLWAILKSKPPEDEPKDEEVNLSAPPPRKRKKMEEIEDWRDKVEYRPEWQEFETVPGPEHFAAMGKVGRDAKKRRLKKQSSHIS</sequence>
<dbReference type="STRING" id="40998.A0A2P7YMX7"/>
<feature type="compositionally biased region" description="Polar residues" evidence="1">
    <location>
        <begin position="479"/>
        <end position="488"/>
    </location>
</feature>
<keyword evidence="3" id="KW-1185">Reference proteome</keyword>
<feature type="region of interest" description="Disordered" evidence="1">
    <location>
        <begin position="1"/>
        <end position="62"/>
    </location>
</feature>
<dbReference type="InterPro" id="IPR001005">
    <property type="entry name" value="SANT/Myb"/>
</dbReference>
<feature type="region of interest" description="Disordered" evidence="1">
    <location>
        <begin position="248"/>
        <end position="277"/>
    </location>
</feature>
<proteinExistence type="predicted"/>
<dbReference type="Proteomes" id="UP000243723">
    <property type="component" value="Unassembled WGS sequence"/>
</dbReference>
<reference evidence="2 3" key="1">
    <citation type="submission" date="2017-05" db="EMBL/GenBank/DDBJ databases">
        <title>Draft genome sequence of Elsinoe australis.</title>
        <authorList>
            <person name="Cheng Q."/>
        </authorList>
    </citation>
    <scope>NUCLEOTIDE SEQUENCE [LARGE SCALE GENOMIC DNA]</scope>
    <source>
        <strain evidence="2 3">NL1</strain>
    </source>
</reference>
<dbReference type="GO" id="GO:0000500">
    <property type="term" value="C:RNA polymerase I upstream activating factor complex"/>
    <property type="evidence" value="ECO:0007669"/>
    <property type="project" value="InterPro"/>
</dbReference>
<dbReference type="GO" id="GO:0000182">
    <property type="term" value="F:rDNA binding"/>
    <property type="evidence" value="ECO:0007669"/>
    <property type="project" value="TreeGrafter"/>
</dbReference>
<dbReference type="OrthoDB" id="2240312at2759"/>
<dbReference type="EMBL" id="NHZQ01000412">
    <property type="protein sequence ID" value="PSK37316.1"/>
    <property type="molecule type" value="Genomic_DNA"/>
</dbReference>
<evidence type="ECO:0000313" key="2">
    <source>
        <dbReference type="EMBL" id="PSK37316.1"/>
    </source>
</evidence>
<evidence type="ECO:0000256" key="1">
    <source>
        <dbReference type="SAM" id="MobiDB-lite"/>
    </source>
</evidence>
<name>A0A2P7YMX7_9PEZI</name>
<evidence type="ECO:0008006" key="4">
    <source>
        <dbReference type="Google" id="ProtNLM"/>
    </source>
</evidence>
<organism evidence="2 3">
    <name type="scientific">Elsinoe australis</name>
    <dbReference type="NCBI Taxonomy" id="40998"/>
    <lineage>
        <taxon>Eukaryota</taxon>
        <taxon>Fungi</taxon>
        <taxon>Dikarya</taxon>
        <taxon>Ascomycota</taxon>
        <taxon>Pezizomycotina</taxon>
        <taxon>Dothideomycetes</taxon>
        <taxon>Dothideomycetidae</taxon>
        <taxon>Myriangiales</taxon>
        <taxon>Elsinoaceae</taxon>
        <taxon>Elsinoe</taxon>
    </lineage>
</organism>
<feature type="region of interest" description="Disordered" evidence="1">
    <location>
        <begin position="543"/>
        <end position="571"/>
    </location>
</feature>
<protein>
    <recommendedName>
        <fullName evidence="4">Myb-like domain-containing protein</fullName>
    </recommendedName>
</protein>
<dbReference type="GO" id="GO:0006361">
    <property type="term" value="P:transcription initiation at RNA polymerase I promoter"/>
    <property type="evidence" value="ECO:0007669"/>
    <property type="project" value="TreeGrafter"/>
</dbReference>
<dbReference type="PANTHER" id="PTHR28079:SF1">
    <property type="entry name" value="RNA POLYMERASE I-SPECIFIC TRANSCRIPTION INITIATION FACTOR RRN5"/>
    <property type="match status" value="1"/>
</dbReference>
<feature type="region of interest" description="Disordered" evidence="1">
    <location>
        <begin position="443"/>
        <end position="521"/>
    </location>
</feature>
<dbReference type="GO" id="GO:0042790">
    <property type="term" value="P:nucleolar large rRNA transcription by RNA polymerase I"/>
    <property type="evidence" value="ECO:0007669"/>
    <property type="project" value="InterPro"/>
</dbReference>
<dbReference type="CDD" id="cd00167">
    <property type="entry name" value="SANT"/>
    <property type="match status" value="1"/>
</dbReference>
<evidence type="ECO:0000313" key="3">
    <source>
        <dbReference type="Proteomes" id="UP000243723"/>
    </source>
</evidence>
<feature type="compositionally biased region" description="Low complexity" evidence="1">
    <location>
        <begin position="457"/>
        <end position="466"/>
    </location>
</feature>
<dbReference type="GO" id="GO:0001181">
    <property type="term" value="F:RNA polymerase I general transcription initiation factor activity"/>
    <property type="evidence" value="ECO:0007669"/>
    <property type="project" value="TreeGrafter"/>
</dbReference>
<gene>
    <name evidence="2" type="ORF">B9Z65_2058</name>
</gene>
<dbReference type="InterPro" id="IPR039601">
    <property type="entry name" value="Rrn5"/>
</dbReference>